<reference evidence="1 2" key="1">
    <citation type="submission" date="2015-01" db="EMBL/GenBank/DDBJ databases">
        <authorList>
            <person name="Xiang T."/>
            <person name="Song Y."/>
            <person name="Huang L."/>
            <person name="Wang B."/>
            <person name="Wu P."/>
        </authorList>
    </citation>
    <scope>NUCLEOTIDE SEQUENCE [LARGE SCALE GENOMIC DNA]</scope>
    <source>
        <strain evidence="1 2">CcD93</strain>
    </source>
</reference>
<protein>
    <submittedName>
        <fullName evidence="1">Uncharacterized protein</fullName>
    </submittedName>
</protein>
<gene>
    <name evidence="1" type="ORF">CCAND93_670009</name>
</gene>
<dbReference type="EMBL" id="CDOL01000258">
    <property type="protein sequence ID" value="CEN53971.1"/>
    <property type="molecule type" value="Genomic_DNA"/>
</dbReference>
<organism evidence="1 2">
    <name type="scientific">Capnocytophaga canis</name>
    <dbReference type="NCBI Taxonomy" id="1848903"/>
    <lineage>
        <taxon>Bacteria</taxon>
        <taxon>Pseudomonadati</taxon>
        <taxon>Bacteroidota</taxon>
        <taxon>Flavobacteriia</taxon>
        <taxon>Flavobacteriales</taxon>
        <taxon>Flavobacteriaceae</taxon>
        <taxon>Capnocytophaga</taxon>
    </lineage>
</organism>
<name>A0A0B7IQ04_9FLAO</name>
<dbReference type="AlphaFoldDB" id="A0A0B7IQ04"/>
<proteinExistence type="predicted"/>
<dbReference type="Proteomes" id="UP000038200">
    <property type="component" value="Unassembled WGS sequence"/>
</dbReference>
<evidence type="ECO:0000313" key="1">
    <source>
        <dbReference type="EMBL" id="CEN53971.1"/>
    </source>
</evidence>
<accession>A0A0B7IQ04</accession>
<sequence>MLCKDRITAIFCIIDDILKEICPVEDKRRKISDSEVILTAVLVAKISTEIIVLPFDL</sequence>
<evidence type="ECO:0000313" key="2">
    <source>
        <dbReference type="Proteomes" id="UP000038200"/>
    </source>
</evidence>